<gene>
    <name evidence="3" type="ORF">ATC70_013426</name>
</gene>
<dbReference type="InterPro" id="IPR011989">
    <property type="entry name" value="ARM-like"/>
</dbReference>
<feature type="compositionally biased region" description="Low complexity" evidence="1">
    <location>
        <begin position="32"/>
        <end position="42"/>
    </location>
</feature>
<feature type="region of interest" description="Disordered" evidence="1">
    <location>
        <begin position="533"/>
        <end position="553"/>
    </location>
</feature>
<comment type="caution">
    <text evidence="3">The sequence shown here is derived from an EMBL/GenBank/DDBJ whole genome shotgun (WGS) entry which is preliminary data.</text>
</comment>
<dbReference type="InterPro" id="IPR016024">
    <property type="entry name" value="ARM-type_fold"/>
</dbReference>
<evidence type="ECO:0000256" key="1">
    <source>
        <dbReference type="SAM" id="MobiDB-lite"/>
    </source>
</evidence>
<feature type="compositionally biased region" description="Low complexity" evidence="1">
    <location>
        <begin position="9"/>
        <end position="24"/>
    </location>
</feature>
<feature type="region of interest" description="Disordered" evidence="1">
    <location>
        <begin position="331"/>
        <end position="364"/>
    </location>
</feature>
<dbReference type="Gene3D" id="1.25.10.10">
    <property type="entry name" value="Leucine-rich Repeat Variant"/>
    <property type="match status" value="1"/>
</dbReference>
<dbReference type="AlphaFoldDB" id="A0AAN7HXM3"/>
<keyword evidence="4" id="KW-1185">Reference proteome</keyword>
<feature type="region of interest" description="Disordered" evidence="1">
    <location>
        <begin position="112"/>
        <end position="131"/>
    </location>
</feature>
<evidence type="ECO:0000313" key="4">
    <source>
        <dbReference type="Proteomes" id="UP001304243"/>
    </source>
</evidence>
<sequence>MATMDHHSPSQSTASASSSSSHSPPCSPNPSHPYQQQQQQPQHRLLNRMSTLFGGGKKKTTTNNGVASSSSAVPVTVENDRDNDTLVASQVDSMFNEDRNASCVDSMYSSIRSRRSNYPPVPNPDTPAPLRTVQLDNPIVHLPTPPPQQQQDESPFKPNTSASSSSSSSSIPHTPSPPPPPTTASNSTPIVEQRKSTPPNASSQKIEDVEAQFRLLLREYAPSADHMSSVNNLTFEQKEMLLRSSRSPALIKKNSTFSHVMPSFSLKATFGIKNKKNRGTVDQQQFFNTVNNNGSFANEVDSMNGGGLFGAGGINTSGGSENSKLINSVKANTAPGRYGRPRSALPRHGSSNGNESYGRSTSRSKLKSTPEYFVHLLQETHVRDLEDSEVLDLRVFLRSVVVSWTSEFLAQGGYEAIANLFKQMKEAPKRLPNDNRILQHLGKCLKTIMTHQSMGTQIVLTNPSALYHIRDILFGPANKKQKQVYGLEISTRSLLLNLLCTLATIQTNHTSEVEYVHGYDVLRRLLLDRPSDALSNDEDDKKNQPKHVSPFPISLKTDPKEILQMIMENDPNGQAIGREYEWNRDELKPRYTAWMRELQYTVERHIETITFLASVLNYDFNSAYRQIKSRQNGQSEPSGNNAEASGAVMTEEGVVDYIVTHLRLIRTVVTTQPTTYTGNYDEREQEKMRLELMLSGFDKISKILIQCPHPTVRSSYINYLKPLMNPCADLSLPTGDTTLDEDASPPPLPARSNHPITSRSDPHLNQSSSRPRSFGDDQEFTSDSSDEDDYEISVYAEDNLDETLQHHHSLRHHQQLQLQRPSEEDESEYGTVRDTQWRYEQEPYYDDIFHDEEYIEDHFNSEDDDEEDRDDQGDESNISESRVDYAYYSQETDSLYSAHDDRQHSSTASTRIVNLNAPTAGH</sequence>
<organism evidence="3 4">
    <name type="scientific">Mucor velutinosus</name>
    <dbReference type="NCBI Taxonomy" id="708070"/>
    <lineage>
        <taxon>Eukaryota</taxon>
        <taxon>Fungi</taxon>
        <taxon>Fungi incertae sedis</taxon>
        <taxon>Mucoromycota</taxon>
        <taxon>Mucoromycotina</taxon>
        <taxon>Mucoromycetes</taxon>
        <taxon>Mucorales</taxon>
        <taxon>Mucorineae</taxon>
        <taxon>Mucoraceae</taxon>
        <taxon>Mucor</taxon>
    </lineage>
</organism>
<dbReference type="GeneID" id="89957112"/>
<proteinExistence type="predicted"/>
<feature type="compositionally biased region" description="Polar residues" evidence="1">
    <location>
        <begin position="905"/>
        <end position="922"/>
    </location>
</feature>
<reference evidence="3 4" key="1">
    <citation type="submission" date="2022-11" db="EMBL/GenBank/DDBJ databases">
        <title>Mucor velutinosus strain NIH1002 WGS.</title>
        <authorList>
            <person name="Subramanian P."/>
            <person name="Mullikin J.C."/>
            <person name="Segre J.A."/>
            <person name="Zelazny A.M."/>
        </authorList>
    </citation>
    <scope>NUCLEOTIDE SEQUENCE [LARGE SCALE GENOMIC DNA]</scope>
    <source>
        <strain evidence="3 4">NIH1002</strain>
    </source>
</reference>
<name>A0AAN7HXM3_9FUNG</name>
<feature type="domain" description="Formin GTPase-binding" evidence="2">
    <location>
        <begin position="203"/>
        <end position="502"/>
    </location>
</feature>
<dbReference type="GO" id="GO:0003779">
    <property type="term" value="F:actin binding"/>
    <property type="evidence" value="ECO:0007669"/>
    <property type="project" value="InterPro"/>
</dbReference>
<evidence type="ECO:0000259" key="2">
    <source>
        <dbReference type="SMART" id="SM01140"/>
    </source>
</evidence>
<accession>A0AAN7HXM3</accession>
<evidence type="ECO:0000313" key="3">
    <source>
        <dbReference type="EMBL" id="KAK4512183.1"/>
    </source>
</evidence>
<feature type="region of interest" description="Disordered" evidence="1">
    <location>
        <begin position="138"/>
        <end position="206"/>
    </location>
</feature>
<feature type="region of interest" description="Disordered" evidence="1">
    <location>
        <begin position="734"/>
        <end position="789"/>
    </location>
</feature>
<feature type="region of interest" description="Disordered" evidence="1">
    <location>
        <begin position="806"/>
        <end position="836"/>
    </location>
</feature>
<dbReference type="RefSeq" id="XP_064678849.1">
    <property type="nucleotide sequence ID" value="XM_064832590.1"/>
</dbReference>
<protein>
    <recommendedName>
        <fullName evidence="2">Formin GTPase-binding domain-containing protein</fullName>
    </recommendedName>
</protein>
<feature type="compositionally biased region" description="Polar residues" evidence="1">
    <location>
        <begin position="349"/>
        <end position="363"/>
    </location>
</feature>
<feature type="compositionally biased region" description="Polar residues" evidence="1">
    <location>
        <begin position="754"/>
        <end position="771"/>
    </location>
</feature>
<feature type="region of interest" description="Disordered" evidence="1">
    <location>
        <begin position="1"/>
        <end position="83"/>
    </location>
</feature>
<feature type="compositionally biased region" description="Low complexity" evidence="1">
    <location>
        <begin position="158"/>
        <end position="173"/>
    </location>
</feature>
<feature type="compositionally biased region" description="Low complexity" evidence="1">
    <location>
        <begin position="61"/>
        <end position="77"/>
    </location>
</feature>
<dbReference type="Proteomes" id="UP001304243">
    <property type="component" value="Unassembled WGS sequence"/>
</dbReference>
<dbReference type="GO" id="GO:0030036">
    <property type="term" value="P:actin cytoskeleton organization"/>
    <property type="evidence" value="ECO:0007669"/>
    <property type="project" value="InterPro"/>
</dbReference>
<dbReference type="Pfam" id="PF06371">
    <property type="entry name" value="Drf_GBD"/>
    <property type="match status" value="1"/>
</dbReference>
<feature type="compositionally biased region" description="Acidic residues" evidence="1">
    <location>
        <begin position="862"/>
        <end position="874"/>
    </location>
</feature>
<dbReference type="GO" id="GO:0031267">
    <property type="term" value="F:small GTPase binding"/>
    <property type="evidence" value="ECO:0007669"/>
    <property type="project" value="InterPro"/>
</dbReference>
<dbReference type="EMBL" id="JASEJX010000024">
    <property type="protein sequence ID" value="KAK4512183.1"/>
    <property type="molecule type" value="Genomic_DNA"/>
</dbReference>
<dbReference type="SUPFAM" id="SSF48371">
    <property type="entry name" value="ARM repeat"/>
    <property type="match status" value="1"/>
</dbReference>
<dbReference type="SMART" id="SM01140">
    <property type="entry name" value="Drf_GBD"/>
    <property type="match status" value="1"/>
</dbReference>
<feature type="compositionally biased region" description="Acidic residues" evidence="1">
    <location>
        <begin position="776"/>
        <end position="789"/>
    </location>
</feature>
<feature type="region of interest" description="Disordered" evidence="1">
    <location>
        <begin position="860"/>
        <end position="922"/>
    </location>
</feature>
<dbReference type="InterPro" id="IPR010473">
    <property type="entry name" value="GTPase-bd"/>
</dbReference>